<evidence type="ECO:0000313" key="3">
    <source>
        <dbReference type="Proteomes" id="UP000830401"/>
    </source>
</evidence>
<evidence type="ECO:0000256" key="1">
    <source>
        <dbReference type="SAM" id="SignalP"/>
    </source>
</evidence>
<accession>A0ABY4G7B7</accession>
<proteinExistence type="predicted"/>
<name>A0ABY4G7B7_9BACT</name>
<reference evidence="2" key="1">
    <citation type="submission" date="2022-04" db="EMBL/GenBank/DDBJ databases">
        <title>Hymenobacter sp. isolated from the air.</title>
        <authorList>
            <person name="Won M."/>
            <person name="Lee C.-M."/>
            <person name="Woen H.-Y."/>
            <person name="Kwon S.-W."/>
        </authorList>
    </citation>
    <scope>NUCLEOTIDE SEQUENCE</scope>
    <source>
        <strain evidence="2">5420S-77</strain>
    </source>
</reference>
<dbReference type="EMBL" id="CP095061">
    <property type="protein sequence ID" value="UOQ66514.1"/>
    <property type="molecule type" value="Genomic_DNA"/>
</dbReference>
<dbReference type="RefSeq" id="WP_245120688.1">
    <property type="nucleotide sequence ID" value="NZ_CP095061.1"/>
</dbReference>
<evidence type="ECO:0008006" key="4">
    <source>
        <dbReference type="Google" id="ProtNLM"/>
    </source>
</evidence>
<keyword evidence="1" id="KW-0732">Signal</keyword>
<sequence length="216" mass="24390">MAFSSPTHWFVASSLLLTSLSLAGCTTVAEGVYGMRRTDAVDFPQVREYAQDYGVGVAPGKSFVLDISYFEFLKRQPLRMQDEAKNHAQPLQLLYYNRAGQLISYYVNRYAGGFPNLDWNQDRQMEVFPPISQAPPDSLLSFAALAPFLRTVDGSRVQAMESFADYTIVVFWSHRMGRQSKRLLAAAKQNLQLAPSTQKAYILYVNNDAYLRHIGL</sequence>
<organism evidence="2 3">
    <name type="scientific">Hymenobacter volaticus</name>
    <dbReference type="NCBI Taxonomy" id="2932254"/>
    <lineage>
        <taxon>Bacteria</taxon>
        <taxon>Pseudomonadati</taxon>
        <taxon>Bacteroidota</taxon>
        <taxon>Cytophagia</taxon>
        <taxon>Cytophagales</taxon>
        <taxon>Hymenobacteraceae</taxon>
        <taxon>Hymenobacter</taxon>
    </lineage>
</organism>
<dbReference type="Proteomes" id="UP000830401">
    <property type="component" value="Chromosome"/>
</dbReference>
<feature type="signal peptide" evidence="1">
    <location>
        <begin position="1"/>
        <end position="23"/>
    </location>
</feature>
<gene>
    <name evidence="2" type="ORF">MUN86_00840</name>
</gene>
<evidence type="ECO:0000313" key="2">
    <source>
        <dbReference type="EMBL" id="UOQ66514.1"/>
    </source>
</evidence>
<feature type="chain" id="PRO_5046328935" description="Lipoprotein" evidence="1">
    <location>
        <begin position="24"/>
        <end position="216"/>
    </location>
</feature>
<keyword evidence="3" id="KW-1185">Reference proteome</keyword>
<protein>
    <recommendedName>
        <fullName evidence="4">Lipoprotein</fullName>
    </recommendedName>
</protein>